<dbReference type="EMBL" id="CAKOFQ010007558">
    <property type="protein sequence ID" value="CAH2003814.1"/>
    <property type="molecule type" value="Genomic_DNA"/>
</dbReference>
<gene>
    <name evidence="2" type="ORF">ACAOBT_LOCUS24790</name>
    <name evidence="3" type="ORF">ACAOBT_LOCUS27638</name>
</gene>
<dbReference type="EMBL" id="CAKOFQ010007353">
    <property type="protein sequence ID" value="CAH1999098.1"/>
    <property type="molecule type" value="Genomic_DNA"/>
</dbReference>
<comment type="caution">
    <text evidence="3">The sequence shown here is derived from an EMBL/GenBank/DDBJ whole genome shotgun (WGS) entry which is preliminary data.</text>
</comment>
<feature type="region of interest" description="Disordered" evidence="1">
    <location>
        <begin position="1"/>
        <end position="27"/>
    </location>
</feature>
<evidence type="ECO:0000256" key="1">
    <source>
        <dbReference type="SAM" id="MobiDB-lite"/>
    </source>
</evidence>
<dbReference type="AlphaFoldDB" id="A0A9P0LW78"/>
<organism evidence="3 4">
    <name type="scientific">Acanthoscelides obtectus</name>
    <name type="common">Bean weevil</name>
    <name type="synonym">Bruchus obtectus</name>
    <dbReference type="NCBI Taxonomy" id="200917"/>
    <lineage>
        <taxon>Eukaryota</taxon>
        <taxon>Metazoa</taxon>
        <taxon>Ecdysozoa</taxon>
        <taxon>Arthropoda</taxon>
        <taxon>Hexapoda</taxon>
        <taxon>Insecta</taxon>
        <taxon>Pterygota</taxon>
        <taxon>Neoptera</taxon>
        <taxon>Endopterygota</taxon>
        <taxon>Coleoptera</taxon>
        <taxon>Polyphaga</taxon>
        <taxon>Cucujiformia</taxon>
        <taxon>Chrysomeloidea</taxon>
        <taxon>Chrysomelidae</taxon>
        <taxon>Bruchinae</taxon>
        <taxon>Bruchini</taxon>
        <taxon>Acanthoscelides</taxon>
    </lineage>
</organism>
<name>A0A9P0LW78_ACAOB</name>
<evidence type="ECO:0000313" key="3">
    <source>
        <dbReference type="EMBL" id="CAH2003814.1"/>
    </source>
</evidence>
<evidence type="ECO:0000313" key="2">
    <source>
        <dbReference type="EMBL" id="CAH1999098.1"/>
    </source>
</evidence>
<accession>A0A9P0LW78</accession>
<proteinExistence type="predicted"/>
<sequence length="41" mass="4517">MPTVILGSNHRDPQPSTSRDANIIPKKNNVSPLLMKSSMKL</sequence>
<evidence type="ECO:0000313" key="4">
    <source>
        <dbReference type="Proteomes" id="UP001152888"/>
    </source>
</evidence>
<dbReference type="Proteomes" id="UP001152888">
    <property type="component" value="Unassembled WGS sequence"/>
</dbReference>
<protein>
    <submittedName>
        <fullName evidence="3">Uncharacterized protein</fullName>
    </submittedName>
</protein>
<keyword evidence="4" id="KW-1185">Reference proteome</keyword>
<reference evidence="3" key="1">
    <citation type="submission" date="2022-03" db="EMBL/GenBank/DDBJ databases">
        <authorList>
            <person name="Sayadi A."/>
        </authorList>
    </citation>
    <scope>NUCLEOTIDE SEQUENCE</scope>
</reference>